<feature type="domain" description="ApeI dehydratase-like" evidence="4">
    <location>
        <begin position="26"/>
        <end position="121"/>
    </location>
</feature>
<dbReference type="PANTHER" id="PTHR30272:SF1">
    <property type="entry name" value="3-HYDROXYACYL-[ACYL-CARRIER-PROTEIN] DEHYDRATASE"/>
    <property type="match status" value="1"/>
</dbReference>
<comment type="similarity">
    <text evidence="1">Belongs to the thioester dehydratase family. FabZ subfamily.</text>
</comment>
<dbReference type="InterPro" id="IPR029069">
    <property type="entry name" value="HotDog_dom_sf"/>
</dbReference>
<dbReference type="Gene3D" id="3.10.129.10">
    <property type="entry name" value="Hotdog Thioesterase"/>
    <property type="match status" value="1"/>
</dbReference>
<dbReference type="PANTHER" id="PTHR30272">
    <property type="entry name" value="3-HYDROXYACYL-[ACYL-CARRIER-PROTEIN] DEHYDRATASE"/>
    <property type="match status" value="1"/>
</dbReference>
<evidence type="ECO:0000256" key="2">
    <source>
        <dbReference type="ARBA" id="ARBA00023239"/>
    </source>
</evidence>
<dbReference type="Proteomes" id="UP001603418">
    <property type="component" value="Unassembled WGS sequence"/>
</dbReference>
<dbReference type="InterPro" id="IPR013114">
    <property type="entry name" value="FabA_FabZ"/>
</dbReference>
<protein>
    <submittedName>
        <fullName evidence="5">3-hydroxyacyl-ACP dehydratase FabZ family protein</fullName>
        <ecNumber evidence="5">4.2.1.-</ecNumber>
    </submittedName>
</protein>
<dbReference type="Pfam" id="PF22818">
    <property type="entry name" value="ApeI-like"/>
    <property type="match status" value="1"/>
</dbReference>
<keyword evidence="6" id="KW-1185">Reference proteome</keyword>
<gene>
    <name evidence="5" type="ORF">ACF1HC_32035</name>
</gene>
<proteinExistence type="inferred from homology"/>
<dbReference type="SUPFAM" id="SSF54637">
    <property type="entry name" value="Thioesterase/thiol ester dehydrase-isomerase"/>
    <property type="match status" value="1"/>
</dbReference>
<evidence type="ECO:0000313" key="6">
    <source>
        <dbReference type="Proteomes" id="UP001603418"/>
    </source>
</evidence>
<dbReference type="RefSeq" id="WP_051816000.1">
    <property type="nucleotide sequence ID" value="NZ_JBEYZS010000031.1"/>
</dbReference>
<evidence type="ECO:0000256" key="1">
    <source>
        <dbReference type="ARBA" id="ARBA00009174"/>
    </source>
</evidence>
<sequence length="148" mass="16038">MSESAAPPHAHPVHARLSDVRVRPGTAATARRDVPNTLDVFATHFPRHPLLPGVLLLATATDVALLAAPPSAYGWRLQEATRVRWRQPVRPGDQVSVHTELTGRDSEDTLHFRATATVAGEIVASVRQLTVTRRVPQPATAADSPKEQ</sequence>
<dbReference type="GO" id="GO:0016829">
    <property type="term" value="F:lyase activity"/>
    <property type="evidence" value="ECO:0007669"/>
    <property type="project" value="UniProtKB-KW"/>
</dbReference>
<dbReference type="EMBL" id="JBICBM010000018">
    <property type="protein sequence ID" value="MFF9886191.1"/>
    <property type="molecule type" value="Genomic_DNA"/>
</dbReference>
<dbReference type="EC" id="4.2.1.-" evidence="5"/>
<feature type="region of interest" description="Disordered" evidence="3">
    <location>
        <begin position="1"/>
        <end position="29"/>
    </location>
</feature>
<evidence type="ECO:0000256" key="3">
    <source>
        <dbReference type="SAM" id="MobiDB-lite"/>
    </source>
</evidence>
<evidence type="ECO:0000259" key="4">
    <source>
        <dbReference type="Pfam" id="PF22818"/>
    </source>
</evidence>
<organism evidence="5 6">
    <name type="scientific">Streptomyces eurythermus</name>
    <dbReference type="NCBI Taxonomy" id="42237"/>
    <lineage>
        <taxon>Bacteria</taxon>
        <taxon>Bacillati</taxon>
        <taxon>Actinomycetota</taxon>
        <taxon>Actinomycetes</taxon>
        <taxon>Kitasatosporales</taxon>
        <taxon>Streptomycetaceae</taxon>
        <taxon>Streptomyces</taxon>
    </lineage>
</organism>
<accession>A0ABW6Z4W6</accession>
<evidence type="ECO:0000313" key="5">
    <source>
        <dbReference type="EMBL" id="MFF9886191.1"/>
    </source>
</evidence>
<reference evidence="5 6" key="1">
    <citation type="submission" date="2024-10" db="EMBL/GenBank/DDBJ databases">
        <title>The Natural Products Discovery Center: Release of the First 8490 Sequenced Strains for Exploring Actinobacteria Biosynthetic Diversity.</title>
        <authorList>
            <person name="Kalkreuter E."/>
            <person name="Kautsar S.A."/>
            <person name="Yang D."/>
            <person name="Bader C.D."/>
            <person name="Teijaro C.N."/>
            <person name="Fluegel L."/>
            <person name="Davis C.M."/>
            <person name="Simpson J.R."/>
            <person name="Lauterbach L."/>
            <person name="Steele A.D."/>
            <person name="Gui C."/>
            <person name="Meng S."/>
            <person name="Li G."/>
            <person name="Viehrig K."/>
            <person name="Ye F."/>
            <person name="Su P."/>
            <person name="Kiefer A.F."/>
            <person name="Nichols A."/>
            <person name="Cepeda A.J."/>
            <person name="Yan W."/>
            <person name="Fan B."/>
            <person name="Jiang Y."/>
            <person name="Adhikari A."/>
            <person name="Zheng C.-J."/>
            <person name="Schuster L."/>
            <person name="Cowan T.M."/>
            <person name="Smanski M.J."/>
            <person name="Chevrette M.G."/>
            <person name="De Carvalho L.P.S."/>
            <person name="Shen B."/>
        </authorList>
    </citation>
    <scope>NUCLEOTIDE SEQUENCE [LARGE SCALE GENOMIC DNA]</scope>
    <source>
        <strain evidence="5 6">NPDC013366</strain>
    </source>
</reference>
<name>A0ABW6Z4W6_9ACTN</name>
<keyword evidence="2 5" id="KW-0456">Lyase</keyword>
<dbReference type="InterPro" id="IPR054545">
    <property type="entry name" value="ApeI-like"/>
</dbReference>
<comment type="caution">
    <text evidence="5">The sequence shown here is derived from an EMBL/GenBank/DDBJ whole genome shotgun (WGS) entry which is preliminary data.</text>
</comment>